<dbReference type="PANTHER" id="PTHR13615">
    <property type="entry name" value="GLYCOSYLTRANSFERASE-LIKE 1"/>
    <property type="match status" value="1"/>
</dbReference>
<reference evidence="3" key="1">
    <citation type="journal article" date="2014" name="Front. Microbiol.">
        <title>High frequency of phylogenetically diverse reductive dehalogenase-homologous genes in deep subseafloor sedimentary metagenomes.</title>
        <authorList>
            <person name="Kawai M."/>
            <person name="Futagami T."/>
            <person name="Toyoda A."/>
            <person name="Takaki Y."/>
            <person name="Nishi S."/>
            <person name="Hori S."/>
            <person name="Arai W."/>
            <person name="Tsubouchi T."/>
            <person name="Morono Y."/>
            <person name="Uchiyama I."/>
            <person name="Ito T."/>
            <person name="Fujiyama A."/>
            <person name="Inagaki F."/>
            <person name="Takami H."/>
        </authorList>
    </citation>
    <scope>NUCLEOTIDE SEQUENCE</scope>
    <source>
        <strain evidence="3">Expedition CK06-06</strain>
    </source>
</reference>
<comment type="caution">
    <text evidence="3">The sequence shown here is derived from an EMBL/GenBank/DDBJ whole genome shotgun (WGS) entry which is preliminary data.</text>
</comment>
<evidence type="ECO:0000313" key="3">
    <source>
        <dbReference type="EMBL" id="GAG13349.1"/>
    </source>
</evidence>
<dbReference type="GO" id="GO:0016757">
    <property type="term" value="F:glycosyltransferase activity"/>
    <property type="evidence" value="ECO:0007669"/>
    <property type="project" value="InterPro"/>
</dbReference>
<dbReference type="InterPro" id="IPR051862">
    <property type="entry name" value="GT-like_domain_containing_1"/>
</dbReference>
<dbReference type="Pfam" id="PF00534">
    <property type="entry name" value="Glycos_transf_1"/>
    <property type="match status" value="1"/>
</dbReference>
<dbReference type="Gene3D" id="3.40.50.2000">
    <property type="entry name" value="Glycogen Phosphorylase B"/>
    <property type="match status" value="1"/>
</dbReference>
<dbReference type="InterPro" id="IPR001296">
    <property type="entry name" value="Glyco_trans_1"/>
</dbReference>
<feature type="region of interest" description="Disordered" evidence="1">
    <location>
        <begin position="136"/>
        <end position="174"/>
    </location>
</feature>
<protein>
    <recommendedName>
        <fullName evidence="2">Glycosyl transferase family 1 domain-containing protein</fullName>
    </recommendedName>
</protein>
<feature type="non-terminal residue" evidence="3">
    <location>
        <position position="199"/>
    </location>
</feature>
<gene>
    <name evidence="3" type="ORF">S01H1_37666</name>
</gene>
<dbReference type="AlphaFoldDB" id="X0V581"/>
<feature type="compositionally biased region" description="Low complexity" evidence="1">
    <location>
        <begin position="136"/>
        <end position="146"/>
    </location>
</feature>
<proteinExistence type="predicted"/>
<feature type="domain" description="Glycosyl transferase family 1" evidence="2">
    <location>
        <begin position="3"/>
        <end position="122"/>
    </location>
</feature>
<feature type="compositionally biased region" description="Basic residues" evidence="1">
    <location>
        <begin position="152"/>
        <end position="162"/>
    </location>
</feature>
<dbReference type="CDD" id="cd01635">
    <property type="entry name" value="Glycosyltransferase_GTB-type"/>
    <property type="match status" value="1"/>
</dbReference>
<accession>X0V581</accession>
<sequence>MRILWSARWEYDKDPEAFFKAIDVLDTKGIDFRLSVIGGGREREIMPVFEWAQDRFRKKIEHWGYLEAREKYVDVLSKADVIVSTAQHEFFGIGMLEAVAAGAYPLVPNRLVYPETLGPRQPTTLFELPTPLKELPTPLKELPTPLKELRRTSRRTSQRTGRRPRESGKDNFFYDGDENVLAERLEQLADRVDKGRIQA</sequence>
<dbReference type="SUPFAM" id="SSF53756">
    <property type="entry name" value="UDP-Glycosyltransferase/glycogen phosphorylase"/>
    <property type="match status" value="1"/>
</dbReference>
<evidence type="ECO:0000256" key="1">
    <source>
        <dbReference type="SAM" id="MobiDB-lite"/>
    </source>
</evidence>
<dbReference type="EMBL" id="BARS01023663">
    <property type="protein sequence ID" value="GAG13349.1"/>
    <property type="molecule type" value="Genomic_DNA"/>
</dbReference>
<name>X0V581_9ZZZZ</name>
<evidence type="ECO:0000259" key="2">
    <source>
        <dbReference type="Pfam" id="PF00534"/>
    </source>
</evidence>
<dbReference type="PANTHER" id="PTHR13615:SF3">
    <property type="entry name" value="GLYCOSYLTRANSFERASE-LIKE DOMAIN-CONTAINING PROTEIN 1"/>
    <property type="match status" value="1"/>
</dbReference>
<organism evidence="3">
    <name type="scientific">marine sediment metagenome</name>
    <dbReference type="NCBI Taxonomy" id="412755"/>
    <lineage>
        <taxon>unclassified sequences</taxon>
        <taxon>metagenomes</taxon>
        <taxon>ecological metagenomes</taxon>
    </lineage>
</organism>